<dbReference type="PRINTS" id="PR00380">
    <property type="entry name" value="KINESINHEAVY"/>
</dbReference>
<dbReference type="CDD" id="cd01369">
    <property type="entry name" value="KISc_KHC_KIF5"/>
    <property type="match status" value="1"/>
</dbReference>
<organism evidence="14">
    <name type="scientific">Culicoides sonorensis</name>
    <name type="common">Biting midge</name>
    <dbReference type="NCBI Taxonomy" id="179676"/>
    <lineage>
        <taxon>Eukaryota</taxon>
        <taxon>Metazoa</taxon>
        <taxon>Ecdysozoa</taxon>
        <taxon>Arthropoda</taxon>
        <taxon>Hexapoda</taxon>
        <taxon>Insecta</taxon>
        <taxon>Pterygota</taxon>
        <taxon>Neoptera</taxon>
        <taxon>Endopterygota</taxon>
        <taxon>Diptera</taxon>
        <taxon>Nematocera</taxon>
        <taxon>Chironomoidea</taxon>
        <taxon>Ceratopogonidae</taxon>
        <taxon>Ceratopogoninae</taxon>
        <taxon>Culicoides</taxon>
        <taxon>Monoculicoides</taxon>
    </lineage>
</organism>
<dbReference type="InterPro" id="IPR019821">
    <property type="entry name" value="Kinesin_motor_CS"/>
</dbReference>
<evidence type="ECO:0000256" key="10">
    <source>
        <dbReference type="PROSITE-ProRule" id="PRU00283"/>
    </source>
</evidence>
<dbReference type="GO" id="GO:0007292">
    <property type="term" value="P:female gamete generation"/>
    <property type="evidence" value="ECO:0007669"/>
    <property type="project" value="UniProtKB-ARBA"/>
</dbReference>
<dbReference type="InterPro" id="IPR027640">
    <property type="entry name" value="Kinesin-like_fam"/>
</dbReference>
<evidence type="ECO:0000256" key="3">
    <source>
        <dbReference type="ARBA" id="ARBA00022701"/>
    </source>
</evidence>
<gene>
    <name evidence="14" type="primary">CSON013366</name>
</gene>
<evidence type="ECO:0000256" key="2">
    <source>
        <dbReference type="ARBA" id="ARBA00022490"/>
    </source>
</evidence>
<dbReference type="GO" id="GO:0005871">
    <property type="term" value="C:kinesin complex"/>
    <property type="evidence" value="ECO:0007669"/>
    <property type="project" value="UniProtKB-ARBA"/>
</dbReference>
<comment type="subunit">
    <text evidence="9">Oligomer composed of two heavy chains and two light chains.</text>
</comment>
<dbReference type="EMBL" id="UFQT01000673">
    <property type="protein sequence ID" value="SSX26381.1"/>
    <property type="molecule type" value="Genomic_DNA"/>
</dbReference>
<dbReference type="VEuPathDB" id="VectorBase:CSON013366"/>
<evidence type="ECO:0000259" key="13">
    <source>
        <dbReference type="PROSITE" id="PS50067"/>
    </source>
</evidence>
<evidence type="ECO:0000256" key="4">
    <source>
        <dbReference type="ARBA" id="ARBA00022741"/>
    </source>
</evidence>
<dbReference type="GO" id="GO:0098957">
    <property type="term" value="P:anterograde axonal transport of mitochondrion"/>
    <property type="evidence" value="ECO:0007669"/>
    <property type="project" value="UniProtKB-ARBA"/>
</dbReference>
<evidence type="ECO:0000313" key="15">
    <source>
        <dbReference type="EMBL" id="SSX26381.1"/>
    </source>
</evidence>
<feature type="coiled-coil region" evidence="12">
    <location>
        <begin position="583"/>
        <end position="638"/>
    </location>
</feature>
<dbReference type="PANTHER" id="PTHR47968">
    <property type="entry name" value="CENTROMERE PROTEIN E"/>
    <property type="match status" value="1"/>
</dbReference>
<protein>
    <recommendedName>
        <fullName evidence="11">Kinesin-like protein</fullName>
    </recommendedName>
</protein>
<feature type="domain" description="Kinesin motor" evidence="13">
    <location>
        <begin position="11"/>
        <end position="331"/>
    </location>
</feature>
<reference evidence="15" key="2">
    <citation type="submission" date="2018-07" db="EMBL/GenBank/DDBJ databases">
        <authorList>
            <person name="Quirk P.G."/>
            <person name="Krulwich T.A."/>
        </authorList>
    </citation>
    <scope>NUCLEOTIDE SEQUENCE</scope>
</reference>
<keyword evidence="5 10" id="KW-0067">ATP-binding</keyword>
<keyword evidence="4 10" id="KW-0547">Nucleotide-binding</keyword>
<evidence type="ECO:0000256" key="7">
    <source>
        <dbReference type="ARBA" id="ARBA00023175"/>
    </source>
</evidence>
<dbReference type="InterPro" id="IPR036961">
    <property type="entry name" value="Kinesin_motor_dom_sf"/>
</dbReference>
<dbReference type="GO" id="GO:1904115">
    <property type="term" value="C:axon cytoplasm"/>
    <property type="evidence" value="ECO:0007669"/>
    <property type="project" value="GOC"/>
</dbReference>
<dbReference type="GO" id="GO:0003777">
    <property type="term" value="F:microtubule motor activity"/>
    <property type="evidence" value="ECO:0007669"/>
    <property type="project" value="InterPro"/>
</dbReference>
<dbReference type="GO" id="GO:0005524">
    <property type="term" value="F:ATP binding"/>
    <property type="evidence" value="ECO:0007669"/>
    <property type="project" value="UniProtKB-UniRule"/>
</dbReference>
<evidence type="ECO:0000256" key="9">
    <source>
        <dbReference type="ARBA" id="ARBA00064588"/>
    </source>
</evidence>
<dbReference type="FunFam" id="3.40.850.10:FF:000067">
    <property type="entry name" value="Kinesin-like protein"/>
    <property type="match status" value="1"/>
</dbReference>
<dbReference type="PROSITE" id="PS50067">
    <property type="entry name" value="KINESIN_MOTOR_2"/>
    <property type="match status" value="1"/>
</dbReference>
<dbReference type="PANTHER" id="PTHR47968:SF36">
    <property type="entry name" value="KINESIN HEAVY CHAIN ISOFORM X1"/>
    <property type="match status" value="1"/>
</dbReference>
<keyword evidence="3 11" id="KW-0493">Microtubule</keyword>
<dbReference type="Gene3D" id="3.40.850.10">
    <property type="entry name" value="Kinesin motor domain"/>
    <property type="match status" value="1"/>
</dbReference>
<dbReference type="AlphaFoldDB" id="A0A336KMA5"/>
<dbReference type="EMBL" id="UFQS01000673">
    <property type="protein sequence ID" value="SSX06024.1"/>
    <property type="molecule type" value="Genomic_DNA"/>
</dbReference>
<evidence type="ECO:0000256" key="8">
    <source>
        <dbReference type="ARBA" id="ARBA00023212"/>
    </source>
</evidence>
<dbReference type="GO" id="GO:0030951">
    <property type="term" value="P:establishment or maintenance of microtubule cytoskeleton polarity"/>
    <property type="evidence" value="ECO:0007669"/>
    <property type="project" value="UniProtKB-ARBA"/>
</dbReference>
<evidence type="ECO:0000256" key="1">
    <source>
        <dbReference type="ARBA" id="ARBA00004245"/>
    </source>
</evidence>
<dbReference type="SMART" id="SM00129">
    <property type="entry name" value="KISc"/>
    <property type="match status" value="1"/>
</dbReference>
<dbReference type="GO" id="GO:0008017">
    <property type="term" value="F:microtubule binding"/>
    <property type="evidence" value="ECO:0007669"/>
    <property type="project" value="InterPro"/>
</dbReference>
<comment type="subcellular location">
    <subcellularLocation>
        <location evidence="1">Cytoplasm</location>
        <location evidence="1">Cytoskeleton</location>
    </subcellularLocation>
</comment>
<dbReference type="PROSITE" id="PS00411">
    <property type="entry name" value="KINESIN_MOTOR_1"/>
    <property type="match status" value="1"/>
</dbReference>
<name>A0A336KMA5_CULSO</name>
<keyword evidence="2" id="KW-0963">Cytoplasm</keyword>
<accession>A0A336KMA5</accession>
<evidence type="ECO:0000256" key="6">
    <source>
        <dbReference type="ARBA" id="ARBA00023054"/>
    </source>
</evidence>
<keyword evidence="7 10" id="KW-0505">Motor protein</keyword>
<dbReference type="Pfam" id="PF00225">
    <property type="entry name" value="Kinesin"/>
    <property type="match status" value="1"/>
</dbReference>
<dbReference type="InterPro" id="IPR001752">
    <property type="entry name" value="Kinesin_motor_dom"/>
</dbReference>
<sequence length="751" mass="85791">MSTQGKETSSSVKVLCRFRPLNSSELRNGNKSIVQFHGNDENSVSIQGKVYVFDKVFPPNTTQTQVYDVAAKSIVTDVLNGYNGTIFAYGQTSSGKTHTMEGVIRDDELQGIIPRIVHDIFNHIYEVNGNAEFIIKVSYYEIYMEKVRDLLDITKTNLSVKEDKNRVPYVKGATERFVTSPEEVFDAIEEGKSIRHIAVTNMNEHSSRSHSVFLINVQQECLESHRKLSGKLYLVDLAGSEKVSKTGAEGHVLDEAKNINKSLSALGNVISALADGHKSHIPYRDSKLTRILQESLGGNAKTTIIICCSPAEFNEAETKTTLDFGKRAKTIHNVVTINEDLTADEWKCKYEREKEKVARLRGRLEQLEDELMHWRNGQIVSSQDQIHLNINFLDDSTYSNNSMTESARAVSVCDDTLTDSDYRGSFSASQLDALRAQIEEQDQLIEQAKQDHLALESEINRIQKENEHYKKEIQMVIGNLEDLAERYEEKMTEIEYKNQEITTLTKNLEMHKENCDEDSFTFSRNLQATSTQSLSLSNETLRNLLADITEVAHSLSLESPLHFKQRANPQKLEHEFAKTQYFINQMKQQAKVLLQRCNTLETQFEKSNNKIIERDEELNNAKTLINKYEKRLMTMQILLEKRGLKGGAPFPRPIGDVERRSLKMVKRYHSFDVNPDKIPEEALLYSSLSSDCSELEYSPERKITKKTEGFWQSLIHQFHLPFTIPPLEFHLLLSLAMVLVTHQCPQYLIVC</sequence>
<dbReference type="GO" id="GO:0048489">
    <property type="term" value="P:synaptic vesicle transport"/>
    <property type="evidence" value="ECO:0007669"/>
    <property type="project" value="UniProtKB-ARBA"/>
</dbReference>
<reference evidence="14" key="1">
    <citation type="submission" date="2018-04" db="EMBL/GenBank/DDBJ databases">
        <authorList>
            <person name="Go L.Y."/>
            <person name="Mitchell J.A."/>
        </authorList>
    </citation>
    <scope>NUCLEOTIDE SEQUENCE</scope>
    <source>
        <tissue evidence="14">Whole organism</tissue>
    </source>
</reference>
<evidence type="ECO:0000256" key="5">
    <source>
        <dbReference type="ARBA" id="ARBA00022840"/>
    </source>
</evidence>
<feature type="coiled-coil region" evidence="12">
    <location>
        <begin position="431"/>
        <end position="504"/>
    </location>
</feature>
<evidence type="ECO:0000256" key="11">
    <source>
        <dbReference type="RuleBase" id="RU000394"/>
    </source>
</evidence>
<evidence type="ECO:0000256" key="12">
    <source>
        <dbReference type="SAM" id="Coils"/>
    </source>
</evidence>
<dbReference type="SUPFAM" id="SSF52540">
    <property type="entry name" value="P-loop containing nucleoside triphosphate hydrolases"/>
    <property type="match status" value="1"/>
</dbReference>
<dbReference type="InterPro" id="IPR027417">
    <property type="entry name" value="P-loop_NTPase"/>
</dbReference>
<comment type="similarity">
    <text evidence="10 11">Belongs to the TRAFAC class myosin-kinesin ATPase superfamily. Kinesin family.</text>
</comment>
<dbReference type="GO" id="GO:0005874">
    <property type="term" value="C:microtubule"/>
    <property type="evidence" value="ECO:0007669"/>
    <property type="project" value="UniProtKB-KW"/>
</dbReference>
<feature type="coiled-coil region" evidence="12">
    <location>
        <begin position="343"/>
        <end position="377"/>
    </location>
</feature>
<proteinExistence type="inferred from homology"/>
<feature type="binding site" evidence="10">
    <location>
        <begin position="90"/>
        <end position="97"/>
    </location>
    <ligand>
        <name>ATP</name>
        <dbReference type="ChEBI" id="CHEBI:30616"/>
    </ligand>
</feature>
<dbReference type="GO" id="GO:0007097">
    <property type="term" value="P:nuclear migration"/>
    <property type="evidence" value="ECO:0007669"/>
    <property type="project" value="UniProtKB-ARBA"/>
</dbReference>
<keyword evidence="8" id="KW-0206">Cytoskeleton</keyword>
<evidence type="ECO:0000313" key="14">
    <source>
        <dbReference type="EMBL" id="SSX06024.1"/>
    </source>
</evidence>
<keyword evidence="6 12" id="KW-0175">Coiled coil</keyword>